<evidence type="ECO:0000256" key="2">
    <source>
        <dbReference type="SAM" id="SignalP"/>
    </source>
</evidence>
<evidence type="ECO:0000313" key="4">
    <source>
        <dbReference type="Proteomes" id="UP001153069"/>
    </source>
</evidence>
<evidence type="ECO:0000256" key="1">
    <source>
        <dbReference type="SAM" id="MobiDB-lite"/>
    </source>
</evidence>
<proteinExistence type="predicted"/>
<dbReference type="EMBL" id="CAICTM010000172">
    <property type="protein sequence ID" value="CAB9503682.1"/>
    <property type="molecule type" value="Genomic_DNA"/>
</dbReference>
<keyword evidence="4" id="KW-1185">Reference proteome</keyword>
<accession>A0A9N8H8L4</accession>
<sequence>MTFICNTSLMVWILSAVTLSTSALATRTFDTLQTRKLVIAQGTLDQEKANADEQLLISVDLVESMVGGNDPCRTQYLVDATVVQVTKGDVNPGDSIEFYTYYIHYDDSQCQGYTGPSNPTQVSPGWCGNAWLDKGSSPEAPLELAASGESLQADYPTACPTLSPTMAPTAHATGQPYDELLLVEIPFTEKLGTSGCVTTYAFTGKIESVRYTTVGFEQGDSVYFTMAHLEESSNCIPTQAIEAEPIPDTPWCGYIKLNDGNSISPQGTFIAVDLQSTSQGECSRRRTQAESFYGPTSTRSRGLRGGSSSN</sequence>
<feature type="chain" id="PRO_5040458320" evidence="2">
    <location>
        <begin position="26"/>
        <end position="310"/>
    </location>
</feature>
<reference evidence="3" key="1">
    <citation type="submission" date="2020-06" db="EMBL/GenBank/DDBJ databases">
        <authorList>
            <consortium name="Plant Systems Biology data submission"/>
        </authorList>
    </citation>
    <scope>NUCLEOTIDE SEQUENCE</scope>
    <source>
        <strain evidence="3">D6</strain>
    </source>
</reference>
<feature type="signal peptide" evidence="2">
    <location>
        <begin position="1"/>
        <end position="25"/>
    </location>
</feature>
<keyword evidence="2" id="KW-0732">Signal</keyword>
<feature type="region of interest" description="Disordered" evidence="1">
    <location>
        <begin position="280"/>
        <end position="310"/>
    </location>
</feature>
<name>A0A9N8H8L4_9STRA</name>
<gene>
    <name evidence="3" type="ORF">SEMRO_173_G076390.1</name>
</gene>
<dbReference type="AlphaFoldDB" id="A0A9N8H8L4"/>
<evidence type="ECO:0000313" key="3">
    <source>
        <dbReference type="EMBL" id="CAB9503682.1"/>
    </source>
</evidence>
<protein>
    <submittedName>
        <fullName evidence="3">Uncharacterized protein</fullName>
    </submittedName>
</protein>
<feature type="compositionally biased region" description="Low complexity" evidence="1">
    <location>
        <begin position="296"/>
        <end position="310"/>
    </location>
</feature>
<comment type="caution">
    <text evidence="3">The sequence shown here is derived from an EMBL/GenBank/DDBJ whole genome shotgun (WGS) entry which is preliminary data.</text>
</comment>
<organism evidence="3 4">
    <name type="scientific">Seminavis robusta</name>
    <dbReference type="NCBI Taxonomy" id="568900"/>
    <lineage>
        <taxon>Eukaryota</taxon>
        <taxon>Sar</taxon>
        <taxon>Stramenopiles</taxon>
        <taxon>Ochrophyta</taxon>
        <taxon>Bacillariophyta</taxon>
        <taxon>Bacillariophyceae</taxon>
        <taxon>Bacillariophycidae</taxon>
        <taxon>Naviculales</taxon>
        <taxon>Naviculaceae</taxon>
        <taxon>Seminavis</taxon>
    </lineage>
</organism>
<dbReference type="Proteomes" id="UP001153069">
    <property type="component" value="Unassembled WGS sequence"/>
</dbReference>